<proteinExistence type="predicted"/>
<gene>
    <name evidence="1" type="ORF">FBU59_007152</name>
</gene>
<evidence type="ECO:0000313" key="1">
    <source>
        <dbReference type="EMBL" id="KAJ1928183.1"/>
    </source>
</evidence>
<comment type="caution">
    <text evidence="1">The sequence shown here is derived from an EMBL/GenBank/DDBJ whole genome shotgun (WGS) entry which is preliminary data.</text>
</comment>
<protein>
    <submittedName>
        <fullName evidence="1">Uncharacterized protein</fullName>
    </submittedName>
</protein>
<accession>A0ACC1IXZ2</accession>
<reference evidence="1" key="1">
    <citation type="submission" date="2022-07" db="EMBL/GenBank/DDBJ databases">
        <title>Phylogenomic reconstructions and comparative analyses of Kickxellomycotina fungi.</title>
        <authorList>
            <person name="Reynolds N.K."/>
            <person name="Stajich J.E."/>
            <person name="Barry K."/>
            <person name="Grigoriev I.V."/>
            <person name="Crous P."/>
            <person name="Smith M.E."/>
        </authorList>
    </citation>
    <scope>NUCLEOTIDE SEQUENCE</scope>
    <source>
        <strain evidence="1">NRRL 5244</strain>
    </source>
</reference>
<evidence type="ECO:0000313" key="2">
    <source>
        <dbReference type="Proteomes" id="UP001150603"/>
    </source>
</evidence>
<dbReference type="Proteomes" id="UP001150603">
    <property type="component" value="Unassembled WGS sequence"/>
</dbReference>
<organism evidence="1 2">
    <name type="scientific">Linderina macrospora</name>
    <dbReference type="NCBI Taxonomy" id="4868"/>
    <lineage>
        <taxon>Eukaryota</taxon>
        <taxon>Fungi</taxon>
        <taxon>Fungi incertae sedis</taxon>
        <taxon>Zoopagomycota</taxon>
        <taxon>Kickxellomycotina</taxon>
        <taxon>Kickxellomycetes</taxon>
        <taxon>Kickxellales</taxon>
        <taxon>Kickxellaceae</taxon>
        <taxon>Linderina</taxon>
    </lineage>
</organism>
<sequence length="258" mass="26240">MSLKSLSSLTNSNSSGTGSKLVSLKSLSALGKSSTGIRAASSPSTAGSSSVVGKALAALKPHSTQQNKSQQVPTTAAKLGLAKTTLAGLQLKSSAPALKNFGGRTLPSLKPIASSHAGGDGPLGSAAGRTRASLAIDGLPVAPPTMYAEPSSLADFILKDITPTGQREMAADVVDQMQHEIRAIIEGNANGSVVDSESMETNRRDVTFLTALVGKKEKPKKQAFAFDTPSPDDKVFAAQSKATNAPAAAAGTKKKGKV</sequence>
<name>A0ACC1IXZ2_9FUNG</name>
<dbReference type="EMBL" id="JANBPW010006690">
    <property type="protein sequence ID" value="KAJ1928183.1"/>
    <property type="molecule type" value="Genomic_DNA"/>
</dbReference>
<keyword evidence="2" id="KW-1185">Reference proteome</keyword>